<dbReference type="InterPro" id="IPR047655">
    <property type="entry name" value="Transpos_IS630-like"/>
</dbReference>
<dbReference type="AlphaFoldDB" id="A0A1U7MX50"/>
<dbReference type="InterPro" id="IPR012337">
    <property type="entry name" value="RNaseH-like_sf"/>
</dbReference>
<reference evidence="2 3" key="1">
    <citation type="submission" date="2016-10" db="EMBL/GenBank/DDBJ databases">
        <title>Comparative genomics uncovers the prolific and rare metabolic potential of the cyanobacterial genus Moorea.</title>
        <authorList>
            <person name="Leao T."/>
            <person name="Castelao G."/>
            <person name="Korobeynikov A."/>
            <person name="Monroe E.A."/>
            <person name="Podell S."/>
            <person name="Glukhov E."/>
            <person name="Allen E."/>
            <person name="Gerwick W.H."/>
            <person name="Gerwick L."/>
        </authorList>
    </citation>
    <scope>NUCLEOTIDE SEQUENCE [LARGE SCALE GENOMIC DNA]</scope>
    <source>
        <strain evidence="2 3">PNG5-198</strain>
    </source>
</reference>
<gene>
    <name evidence="2" type="ORF">BJP37_03640</name>
</gene>
<keyword evidence="3" id="KW-1185">Reference proteome</keyword>
<protein>
    <recommendedName>
        <fullName evidence="1">Tc1-like transposase DDE domain-containing protein</fullName>
    </recommendedName>
</protein>
<dbReference type="NCBIfam" id="NF033545">
    <property type="entry name" value="transpos_IS630"/>
    <property type="match status" value="1"/>
</dbReference>
<dbReference type="InterPro" id="IPR036397">
    <property type="entry name" value="RNaseH_sf"/>
</dbReference>
<dbReference type="Proteomes" id="UP000186657">
    <property type="component" value="Unassembled WGS sequence"/>
</dbReference>
<feature type="domain" description="Tc1-like transposase DDE" evidence="1">
    <location>
        <begin position="1"/>
        <end position="130"/>
    </location>
</feature>
<dbReference type="EMBL" id="MKZS01000001">
    <property type="protein sequence ID" value="OLT58272.1"/>
    <property type="molecule type" value="Genomic_DNA"/>
</dbReference>
<dbReference type="InterPro" id="IPR038717">
    <property type="entry name" value="Tc1-like_DDE_dom"/>
</dbReference>
<evidence type="ECO:0000259" key="1">
    <source>
        <dbReference type="Pfam" id="PF13358"/>
    </source>
</evidence>
<organism evidence="2 3">
    <name type="scientific">Moorena bouillonii PNG</name>
    <dbReference type="NCBI Taxonomy" id="568701"/>
    <lineage>
        <taxon>Bacteria</taxon>
        <taxon>Bacillati</taxon>
        <taxon>Cyanobacteriota</taxon>
        <taxon>Cyanophyceae</taxon>
        <taxon>Coleofasciculales</taxon>
        <taxon>Coleofasciculaceae</taxon>
        <taxon>Moorena</taxon>
    </lineage>
</organism>
<evidence type="ECO:0000313" key="2">
    <source>
        <dbReference type="EMBL" id="OLT58272.1"/>
    </source>
</evidence>
<dbReference type="GO" id="GO:0003676">
    <property type="term" value="F:nucleic acid binding"/>
    <property type="evidence" value="ECO:0007669"/>
    <property type="project" value="InterPro"/>
</dbReference>
<dbReference type="PANTHER" id="PTHR46564:SF1">
    <property type="entry name" value="TRANSPOSASE"/>
    <property type="match status" value="1"/>
</dbReference>
<accession>A0A1U7MX50</accession>
<dbReference type="Gene3D" id="3.30.420.10">
    <property type="entry name" value="Ribonuclease H-like superfamily/Ribonuclease H"/>
    <property type="match status" value="1"/>
</dbReference>
<dbReference type="Pfam" id="PF13358">
    <property type="entry name" value="DDE_3"/>
    <property type="match status" value="1"/>
</dbReference>
<dbReference type="SUPFAM" id="SSF53098">
    <property type="entry name" value="Ribonuclease H-like"/>
    <property type="match status" value="1"/>
</dbReference>
<comment type="caution">
    <text evidence="2">The sequence shown here is derived from an EMBL/GenBank/DDBJ whole genome shotgun (WGS) entry which is preliminary data.</text>
</comment>
<dbReference type="PANTHER" id="PTHR46564">
    <property type="entry name" value="TRANSPOSASE"/>
    <property type="match status" value="1"/>
</dbReference>
<name>A0A1U7MX50_9CYAN</name>
<proteinExistence type="predicted"/>
<evidence type="ECO:0000313" key="3">
    <source>
        <dbReference type="Proteomes" id="UP000186657"/>
    </source>
</evidence>
<sequence length="165" mass="18728">MDETGFNLGKKRIYGRSQKGTRVVDYRPYYRGENLTIVSAICSQGILGTMTLNGSINTQIFMTYIKDILAPSLWPGAVVIMDNLSSHKSQKVIEILSEVGAKVLVLPPYSPDFNPIDKFWFILKEYLRSLVTMTRDELEKGLVDCCDSLTKEQITKLFSYCCYCN</sequence>